<evidence type="ECO:0000313" key="1">
    <source>
        <dbReference type="EMBL" id="GAH83920.1"/>
    </source>
</evidence>
<dbReference type="EMBL" id="BARU01038367">
    <property type="protein sequence ID" value="GAH83920.1"/>
    <property type="molecule type" value="Genomic_DNA"/>
</dbReference>
<comment type="caution">
    <text evidence="1">The sequence shown here is derived from an EMBL/GenBank/DDBJ whole genome shotgun (WGS) entry which is preliminary data.</text>
</comment>
<protein>
    <submittedName>
        <fullName evidence="1">Uncharacterized protein</fullName>
    </submittedName>
</protein>
<organism evidence="1">
    <name type="scientific">marine sediment metagenome</name>
    <dbReference type="NCBI Taxonomy" id="412755"/>
    <lineage>
        <taxon>unclassified sequences</taxon>
        <taxon>metagenomes</taxon>
        <taxon>ecological metagenomes</taxon>
    </lineage>
</organism>
<gene>
    <name evidence="1" type="ORF">S03H2_59655</name>
</gene>
<dbReference type="AlphaFoldDB" id="X1JR64"/>
<reference evidence="1" key="1">
    <citation type="journal article" date="2014" name="Front. Microbiol.">
        <title>High frequency of phylogenetically diverse reductive dehalogenase-homologous genes in deep subseafloor sedimentary metagenomes.</title>
        <authorList>
            <person name="Kawai M."/>
            <person name="Futagami T."/>
            <person name="Toyoda A."/>
            <person name="Takaki Y."/>
            <person name="Nishi S."/>
            <person name="Hori S."/>
            <person name="Arai W."/>
            <person name="Tsubouchi T."/>
            <person name="Morono Y."/>
            <person name="Uchiyama I."/>
            <person name="Ito T."/>
            <person name="Fujiyama A."/>
            <person name="Inagaki F."/>
            <person name="Takami H."/>
        </authorList>
    </citation>
    <scope>NUCLEOTIDE SEQUENCE</scope>
    <source>
        <strain evidence="1">Expedition CK06-06</strain>
    </source>
</reference>
<accession>X1JR64</accession>
<sequence>MAQIVFGSPEALAILKKDRPLREEAAKEARIEEAKRTGKIGRFEVIIEKQRARSVIIEAWTDDEAEEIAKRDDVDYDESISGVERII</sequence>
<name>X1JR64_9ZZZZ</name>
<proteinExistence type="predicted"/>